<organism evidence="4 5">
    <name type="scientific">Mycobacterium innocens</name>
    <dbReference type="NCBI Taxonomy" id="2341083"/>
    <lineage>
        <taxon>Bacteria</taxon>
        <taxon>Bacillati</taxon>
        <taxon>Actinomycetota</taxon>
        <taxon>Actinomycetes</taxon>
        <taxon>Mycobacteriales</taxon>
        <taxon>Mycobacteriaceae</taxon>
        <taxon>Mycobacterium</taxon>
    </lineage>
</organism>
<feature type="domain" description="DUF4190" evidence="2">
    <location>
        <begin position="42"/>
        <end position="93"/>
    </location>
</feature>
<proteinExistence type="predicted"/>
<dbReference type="Gene3D" id="3.40.1000.70">
    <property type="entry name" value="PknH-like extracellular domain"/>
    <property type="match status" value="1"/>
</dbReference>
<feature type="transmembrane region" description="Helical" evidence="1">
    <location>
        <begin position="77"/>
        <end position="101"/>
    </location>
</feature>
<sequence>MTNPFGHNPFDANTVHASSAGMHHAALPPIGQRAEANTLATLSVAFAFVFAPAGAILGHLGLVQIRGTGQRGRDRALIGLTLSYVFIVVAVVALIVGAALVDSAPARVAAPATAPTPPIVATGDLPGLVPSLDDIRAITGDDNLAIGRPLHRLSRDTDTTDGPTDHPECSEAYSVAYEGAYYLPAVLGTYGSEFPDRLDSNNEFVVIEAVTAFRDAASAQTQLTKLHSIWRQCGDLTVKSTLADGRTITYSMSAPADAGNGITTMEIRAQGRSWYNIRAIAVKANVVIDLVVAATFVARARHSAVALVESTFGKIPG</sequence>
<keyword evidence="4" id="KW-0808">Transferase</keyword>
<evidence type="ECO:0000259" key="2">
    <source>
        <dbReference type="Pfam" id="PF13828"/>
    </source>
</evidence>
<dbReference type="InterPro" id="IPR025241">
    <property type="entry name" value="DUF4190"/>
</dbReference>
<dbReference type="EMBL" id="UPHQ01000306">
    <property type="protein sequence ID" value="VBA45820.1"/>
    <property type="molecule type" value="Genomic_DNA"/>
</dbReference>
<evidence type="ECO:0000256" key="1">
    <source>
        <dbReference type="SAM" id="Phobius"/>
    </source>
</evidence>
<reference evidence="4 5" key="1">
    <citation type="submission" date="2018-09" db="EMBL/GenBank/DDBJ databases">
        <authorList>
            <person name="Tagini F."/>
        </authorList>
    </citation>
    <scope>NUCLEOTIDE SEQUENCE [LARGE SCALE GENOMIC DNA]</scope>
    <source>
        <strain evidence="4 5">MK13</strain>
    </source>
</reference>
<protein>
    <submittedName>
        <fullName evidence="4">Serine/threonine-protein kinase PknJ</fullName>
        <ecNumber evidence="4">2.7.11.1</ecNumber>
    </submittedName>
</protein>
<dbReference type="InterPro" id="IPR038232">
    <property type="entry name" value="PknH-like_Extracell_sf"/>
</dbReference>
<dbReference type="Proteomes" id="UP000267289">
    <property type="component" value="Unassembled WGS sequence"/>
</dbReference>
<accession>A0A498QK68</accession>
<dbReference type="Pfam" id="PF14032">
    <property type="entry name" value="PknH_C"/>
    <property type="match status" value="1"/>
</dbReference>
<evidence type="ECO:0000259" key="3">
    <source>
        <dbReference type="Pfam" id="PF14032"/>
    </source>
</evidence>
<name>A0A498QK68_9MYCO</name>
<dbReference type="EC" id="2.7.11.1" evidence="4"/>
<feature type="transmembrane region" description="Helical" evidence="1">
    <location>
        <begin position="44"/>
        <end position="65"/>
    </location>
</feature>
<gene>
    <name evidence="4" type="primary">pknJ_3</name>
    <name evidence="4" type="ORF">LAUMK13_05539</name>
</gene>
<dbReference type="OrthoDB" id="4374883at2"/>
<evidence type="ECO:0000313" key="5">
    <source>
        <dbReference type="Proteomes" id="UP000267289"/>
    </source>
</evidence>
<feature type="domain" description="PknH-like extracellular" evidence="3">
    <location>
        <begin position="120"/>
        <end position="309"/>
    </location>
</feature>
<dbReference type="InterPro" id="IPR026954">
    <property type="entry name" value="PknH-like_Extracell"/>
</dbReference>
<evidence type="ECO:0000313" key="4">
    <source>
        <dbReference type="EMBL" id="VBA45820.1"/>
    </source>
</evidence>
<dbReference type="RefSeq" id="WP_075544874.1">
    <property type="nucleotide sequence ID" value="NZ_UPHQ01000306.1"/>
</dbReference>
<dbReference type="GO" id="GO:0004674">
    <property type="term" value="F:protein serine/threonine kinase activity"/>
    <property type="evidence" value="ECO:0007669"/>
    <property type="project" value="UniProtKB-EC"/>
</dbReference>
<keyword evidence="1" id="KW-0812">Transmembrane</keyword>
<dbReference type="AlphaFoldDB" id="A0A498QK68"/>
<keyword evidence="1" id="KW-1133">Transmembrane helix</keyword>
<keyword evidence="4" id="KW-0418">Kinase</keyword>
<keyword evidence="1" id="KW-0472">Membrane</keyword>
<dbReference type="Pfam" id="PF13828">
    <property type="entry name" value="DUF4190"/>
    <property type="match status" value="1"/>
</dbReference>
<keyword evidence="5" id="KW-1185">Reference proteome</keyword>